<sequence>MTHHDPHHDIRRARTEILRITDPEDVATYTLLRLVGPVRAADYLTGRQELTPRLLARHLEEAGAHDLSAAPALASAIGERTQRWKSRRAGISVQQDMALARASSSWLCIPEDPDWPQALNDLAEKTPVGLWGRGDRQLLAQLTTEKSYAVVGSRDVSSYGNSATSHLAGELANRGYTVVSGGAFGVDATAHRAALATATSSLPTVALMAGGLDRLYPKPNERLLHEIIERGLLLSEVPLGQNPTRYRFLQRNRLIAALTGASIVVEARWRSGALNTAHHALELGRPVYAVPGPIFSPTSEGCHRLIRDGLAQLVTDARQILDDRTSEIAAEQTSLFAAPSAHQQLLDSLTETQRRVWDVLPLRTPATVEQLSADLALPARTVMIALAQLNRLNLAEQEGMGWRKTKPSAESSGGIE</sequence>
<evidence type="ECO:0000259" key="2">
    <source>
        <dbReference type="Pfam" id="PF02481"/>
    </source>
</evidence>
<dbReference type="SUPFAM" id="SSF102405">
    <property type="entry name" value="MCP/YpsA-like"/>
    <property type="match status" value="1"/>
</dbReference>
<dbReference type="InterPro" id="IPR003488">
    <property type="entry name" value="DprA"/>
</dbReference>
<dbReference type="Gene3D" id="3.40.50.450">
    <property type="match status" value="1"/>
</dbReference>
<reference evidence="3 4" key="1">
    <citation type="submission" date="2019-03" db="EMBL/GenBank/DDBJ databases">
        <title>Diversity of the mouse oral microbiome.</title>
        <authorList>
            <person name="Joseph S."/>
            <person name="Aduse-Opoku J."/>
            <person name="Curtis M."/>
            <person name="Wade W."/>
            <person name="Hashim A."/>
        </authorList>
    </citation>
    <scope>NUCLEOTIDE SEQUENCE [LARGE SCALE GENOMIC DNA]</scope>
    <source>
        <strain evidence="4">irhom_31</strain>
    </source>
</reference>
<dbReference type="EMBL" id="SPQC01000002">
    <property type="protein sequence ID" value="TFU24150.1"/>
    <property type="molecule type" value="Genomic_DNA"/>
</dbReference>
<dbReference type="Pfam" id="PF02481">
    <property type="entry name" value="DNA_processg_A"/>
    <property type="match status" value="1"/>
</dbReference>
<dbReference type="Proteomes" id="UP000297951">
    <property type="component" value="Unassembled WGS sequence"/>
</dbReference>
<comment type="caution">
    <text evidence="3">The sequence shown here is derived from an EMBL/GenBank/DDBJ whole genome shotgun (WGS) entry which is preliminary data.</text>
</comment>
<evidence type="ECO:0000313" key="4">
    <source>
        <dbReference type="Proteomes" id="UP000297951"/>
    </source>
</evidence>
<organism evidence="3 4">
    <name type="scientific">Rothia nasimurium</name>
    <dbReference type="NCBI Taxonomy" id="85336"/>
    <lineage>
        <taxon>Bacteria</taxon>
        <taxon>Bacillati</taxon>
        <taxon>Actinomycetota</taxon>
        <taxon>Actinomycetes</taxon>
        <taxon>Micrococcales</taxon>
        <taxon>Micrococcaceae</taxon>
        <taxon>Rothia</taxon>
    </lineage>
</organism>
<comment type="similarity">
    <text evidence="1">Belongs to the DprA/Smf family.</text>
</comment>
<name>A0A4Y9F867_9MICC</name>
<dbReference type="OrthoDB" id="9785707at2"/>
<dbReference type="InterPro" id="IPR057666">
    <property type="entry name" value="DrpA_SLOG"/>
</dbReference>
<feature type="domain" description="Smf/DprA SLOG" evidence="2">
    <location>
        <begin position="108"/>
        <end position="323"/>
    </location>
</feature>
<dbReference type="PANTHER" id="PTHR43022:SF1">
    <property type="entry name" value="PROTEIN SMF"/>
    <property type="match status" value="1"/>
</dbReference>
<dbReference type="NCBIfam" id="TIGR00732">
    <property type="entry name" value="dprA"/>
    <property type="match status" value="1"/>
</dbReference>
<evidence type="ECO:0000256" key="1">
    <source>
        <dbReference type="ARBA" id="ARBA00006525"/>
    </source>
</evidence>
<dbReference type="PANTHER" id="PTHR43022">
    <property type="entry name" value="PROTEIN SMF"/>
    <property type="match status" value="1"/>
</dbReference>
<dbReference type="AlphaFoldDB" id="A0A4Y9F867"/>
<evidence type="ECO:0000313" key="3">
    <source>
        <dbReference type="EMBL" id="TFU24150.1"/>
    </source>
</evidence>
<dbReference type="RefSeq" id="WP_135011105.1">
    <property type="nucleotide sequence ID" value="NZ_JADGLK010000002.1"/>
</dbReference>
<dbReference type="GO" id="GO:0009294">
    <property type="term" value="P:DNA-mediated transformation"/>
    <property type="evidence" value="ECO:0007669"/>
    <property type="project" value="InterPro"/>
</dbReference>
<accession>A0A4Y9F867</accession>
<protein>
    <submittedName>
        <fullName evidence="3">DNA-protecting protein DprA</fullName>
    </submittedName>
</protein>
<gene>
    <name evidence="3" type="primary">dprA</name>
    <name evidence="3" type="ORF">E4U03_00810</name>
</gene>
<proteinExistence type="inferred from homology"/>